<proteinExistence type="predicted"/>
<dbReference type="PROSITE" id="PS50109">
    <property type="entry name" value="HIS_KIN"/>
    <property type="match status" value="1"/>
</dbReference>
<evidence type="ECO:0000256" key="7">
    <source>
        <dbReference type="ARBA" id="ARBA00022692"/>
    </source>
</evidence>
<keyword evidence="7 12" id="KW-0812">Transmembrane</keyword>
<organism evidence="15 16">
    <name type="scientific">Desulfobulbus oligotrophicus</name>
    <dbReference type="NCBI Taxonomy" id="1909699"/>
    <lineage>
        <taxon>Bacteria</taxon>
        <taxon>Pseudomonadati</taxon>
        <taxon>Thermodesulfobacteriota</taxon>
        <taxon>Desulfobulbia</taxon>
        <taxon>Desulfobulbales</taxon>
        <taxon>Desulfobulbaceae</taxon>
        <taxon>Desulfobulbus</taxon>
    </lineage>
</organism>
<dbReference type="GO" id="GO:0005886">
    <property type="term" value="C:plasma membrane"/>
    <property type="evidence" value="ECO:0007669"/>
    <property type="project" value="UniProtKB-SubCell"/>
</dbReference>
<dbReference type="Gene3D" id="1.10.287.130">
    <property type="match status" value="1"/>
</dbReference>
<dbReference type="Gene3D" id="3.30.450.20">
    <property type="entry name" value="PAS domain"/>
    <property type="match status" value="2"/>
</dbReference>
<evidence type="ECO:0000256" key="6">
    <source>
        <dbReference type="ARBA" id="ARBA00022679"/>
    </source>
</evidence>
<dbReference type="InterPro" id="IPR003594">
    <property type="entry name" value="HATPase_dom"/>
</dbReference>
<feature type="domain" description="Histidine kinase" evidence="13">
    <location>
        <begin position="423"/>
        <end position="652"/>
    </location>
</feature>
<dbReference type="PANTHER" id="PTHR43065">
    <property type="entry name" value="SENSOR HISTIDINE KINASE"/>
    <property type="match status" value="1"/>
</dbReference>
<dbReference type="Gene3D" id="6.10.340.10">
    <property type="match status" value="1"/>
</dbReference>
<keyword evidence="11" id="KW-0175">Coiled coil</keyword>
<dbReference type="PRINTS" id="PR00344">
    <property type="entry name" value="BCTRLSENSOR"/>
</dbReference>
<feature type="coiled-coil region" evidence="11">
    <location>
        <begin position="348"/>
        <end position="407"/>
    </location>
</feature>
<dbReference type="Proteomes" id="UP000596092">
    <property type="component" value="Chromosome"/>
</dbReference>
<keyword evidence="9 12" id="KW-1133">Transmembrane helix</keyword>
<evidence type="ECO:0000256" key="1">
    <source>
        <dbReference type="ARBA" id="ARBA00000085"/>
    </source>
</evidence>
<keyword evidence="10 12" id="KW-0472">Membrane</keyword>
<dbReference type="KEGG" id="dog:HP555_12865"/>
<reference evidence="15 16" key="1">
    <citation type="submission" date="2020-05" db="EMBL/GenBank/DDBJ databases">
        <title>Complete genome of Desulfobulbus oligotrophicus.</title>
        <authorList>
            <person name="Podar M."/>
        </authorList>
    </citation>
    <scope>NUCLEOTIDE SEQUENCE [LARGE SCALE GENOMIC DNA]</scope>
    <source>
        <strain evidence="15 16">Prop6</strain>
    </source>
</reference>
<dbReference type="InterPro" id="IPR033479">
    <property type="entry name" value="dCache_1"/>
</dbReference>
<name>A0A7T6ARL7_9BACT</name>
<evidence type="ECO:0000256" key="4">
    <source>
        <dbReference type="ARBA" id="ARBA00022475"/>
    </source>
</evidence>
<evidence type="ECO:0000256" key="5">
    <source>
        <dbReference type="ARBA" id="ARBA00022553"/>
    </source>
</evidence>
<keyword evidence="6" id="KW-0808">Transferase</keyword>
<comment type="subcellular location">
    <subcellularLocation>
        <location evidence="2">Cell membrane</location>
        <topology evidence="2">Multi-pass membrane protein</topology>
    </subcellularLocation>
</comment>
<feature type="transmembrane region" description="Helical" evidence="12">
    <location>
        <begin position="287"/>
        <end position="305"/>
    </location>
</feature>
<dbReference type="SUPFAM" id="SSF103190">
    <property type="entry name" value="Sensory domain-like"/>
    <property type="match status" value="1"/>
</dbReference>
<dbReference type="RefSeq" id="WP_199262976.1">
    <property type="nucleotide sequence ID" value="NZ_CP054140.1"/>
</dbReference>
<protein>
    <recommendedName>
        <fullName evidence="3">histidine kinase</fullName>
        <ecNumber evidence="3">2.7.13.3</ecNumber>
    </recommendedName>
</protein>
<gene>
    <name evidence="15" type="ORF">HP555_12865</name>
</gene>
<dbReference type="SUPFAM" id="SSF47384">
    <property type="entry name" value="Homodimeric domain of signal transducing histidine kinase"/>
    <property type="match status" value="1"/>
</dbReference>
<keyword evidence="8" id="KW-0418">Kinase</keyword>
<dbReference type="SMART" id="SM00304">
    <property type="entry name" value="HAMP"/>
    <property type="match status" value="1"/>
</dbReference>
<evidence type="ECO:0000313" key="16">
    <source>
        <dbReference type="Proteomes" id="UP000596092"/>
    </source>
</evidence>
<dbReference type="SMART" id="SM00387">
    <property type="entry name" value="HATPase_c"/>
    <property type="match status" value="1"/>
</dbReference>
<dbReference type="CDD" id="cd00082">
    <property type="entry name" value="HisKA"/>
    <property type="match status" value="1"/>
</dbReference>
<dbReference type="Gene3D" id="3.30.565.10">
    <property type="entry name" value="Histidine kinase-like ATPase, C-terminal domain"/>
    <property type="match status" value="1"/>
</dbReference>
<feature type="domain" description="HAMP" evidence="14">
    <location>
        <begin position="307"/>
        <end position="360"/>
    </location>
</feature>
<dbReference type="InterPro" id="IPR003661">
    <property type="entry name" value="HisK_dim/P_dom"/>
</dbReference>
<evidence type="ECO:0000259" key="13">
    <source>
        <dbReference type="PROSITE" id="PS50109"/>
    </source>
</evidence>
<dbReference type="EC" id="2.7.13.3" evidence="3"/>
<evidence type="ECO:0000256" key="3">
    <source>
        <dbReference type="ARBA" id="ARBA00012438"/>
    </source>
</evidence>
<dbReference type="InterPro" id="IPR036097">
    <property type="entry name" value="HisK_dim/P_sf"/>
</dbReference>
<dbReference type="CDD" id="cd00075">
    <property type="entry name" value="HATPase"/>
    <property type="match status" value="1"/>
</dbReference>
<dbReference type="Pfam" id="PF02518">
    <property type="entry name" value="HATPase_c"/>
    <property type="match status" value="1"/>
</dbReference>
<dbReference type="AlphaFoldDB" id="A0A7T6ARL7"/>
<dbReference type="Pfam" id="PF00672">
    <property type="entry name" value="HAMP"/>
    <property type="match status" value="1"/>
</dbReference>
<dbReference type="CDD" id="cd12915">
    <property type="entry name" value="PDC2_DGC_like"/>
    <property type="match status" value="1"/>
</dbReference>
<evidence type="ECO:0000259" key="14">
    <source>
        <dbReference type="PROSITE" id="PS50885"/>
    </source>
</evidence>
<evidence type="ECO:0000256" key="2">
    <source>
        <dbReference type="ARBA" id="ARBA00004651"/>
    </source>
</evidence>
<dbReference type="SUPFAM" id="SSF55874">
    <property type="entry name" value="ATPase domain of HSP90 chaperone/DNA topoisomerase II/histidine kinase"/>
    <property type="match status" value="1"/>
</dbReference>
<evidence type="ECO:0000256" key="10">
    <source>
        <dbReference type="ARBA" id="ARBA00023136"/>
    </source>
</evidence>
<keyword evidence="5" id="KW-0597">Phosphoprotein</keyword>
<keyword evidence="4" id="KW-1003">Cell membrane</keyword>
<sequence length="652" mass="73499">MRLFIFGSIRRTLLVLVLLAVFPSLAILLYSGRELRNRVVLDAENYALRQVQAMAAHHERVVENARLLLMAIARSADVRRLDVDACQTLLAEILANHTVYVSFTLIDINGRVLAVAPADLSTTSQPADVFQEALQSGVFTVGNYTLRKNERRVVVHFAQPVFADDFQPKGMLIADFDLNYFGRLFADTHLPEQSIFTLTDAKGMRLTRFPETEKYTWVPDLPQMVERMSGEEEEGTFLKVGVDGVRRLYSFKRLHFQGASFPYLMIRLGIPVDQALGEARFVVLRNLVLLILAAALALATAWVVGERTLIRRFNQLIAATDRLKSGELSSRTGIDFQEGELGRLANAFDSMAMELEEKEHERSVAQEELLRLNEELEHRVMQRTEQLAQANQDVQQTLEHLQRTQKQLVLSEKLAALGELVAGVAHEINTPVGVALSASSTLVEKNKTLTERFSKGEIRRSDLTQFLEDSREGVDMILVNLNRASDLIRSFKMVAVDQVSEHRRIFRLREYIDEILLSLRPKLKKTSHRIVVECDPDLVIESYPGAFSQILTNLIINSLVHAFAEDQSGEIRIEAIRQENVLEMRYSDNGKGMPAEVQDRVFEPFFTTSRQHGSTGLGLHIVFNLVTRTLGGEIGCESRPGQGTVFQMTIPV</sequence>
<dbReference type="InterPro" id="IPR029151">
    <property type="entry name" value="Sensor-like_sf"/>
</dbReference>
<evidence type="ECO:0000256" key="9">
    <source>
        <dbReference type="ARBA" id="ARBA00022989"/>
    </source>
</evidence>
<dbReference type="Pfam" id="PF02743">
    <property type="entry name" value="dCache_1"/>
    <property type="match status" value="1"/>
</dbReference>
<evidence type="ECO:0000313" key="15">
    <source>
        <dbReference type="EMBL" id="QQG66693.1"/>
    </source>
</evidence>
<dbReference type="EMBL" id="CP054140">
    <property type="protein sequence ID" value="QQG66693.1"/>
    <property type="molecule type" value="Genomic_DNA"/>
</dbReference>
<evidence type="ECO:0000256" key="11">
    <source>
        <dbReference type="SAM" id="Coils"/>
    </source>
</evidence>
<dbReference type="PROSITE" id="PS50885">
    <property type="entry name" value="HAMP"/>
    <property type="match status" value="1"/>
</dbReference>
<dbReference type="InterPro" id="IPR004358">
    <property type="entry name" value="Sig_transdc_His_kin-like_C"/>
</dbReference>
<accession>A0A7T6ARL7</accession>
<dbReference type="CDD" id="cd18773">
    <property type="entry name" value="PDC1_HK_sensor"/>
    <property type="match status" value="1"/>
</dbReference>
<dbReference type="SUPFAM" id="SSF158472">
    <property type="entry name" value="HAMP domain-like"/>
    <property type="match status" value="1"/>
</dbReference>
<comment type="catalytic activity">
    <reaction evidence="1">
        <text>ATP + protein L-histidine = ADP + protein N-phospho-L-histidine.</text>
        <dbReference type="EC" id="2.7.13.3"/>
    </reaction>
</comment>
<dbReference type="GO" id="GO:0000155">
    <property type="term" value="F:phosphorelay sensor kinase activity"/>
    <property type="evidence" value="ECO:0007669"/>
    <property type="project" value="InterPro"/>
</dbReference>
<dbReference type="CDD" id="cd06225">
    <property type="entry name" value="HAMP"/>
    <property type="match status" value="1"/>
</dbReference>
<dbReference type="InterPro" id="IPR005467">
    <property type="entry name" value="His_kinase_dom"/>
</dbReference>
<evidence type="ECO:0000256" key="8">
    <source>
        <dbReference type="ARBA" id="ARBA00022777"/>
    </source>
</evidence>
<keyword evidence="16" id="KW-1185">Reference proteome</keyword>
<dbReference type="InterPro" id="IPR036890">
    <property type="entry name" value="HATPase_C_sf"/>
</dbReference>
<evidence type="ECO:0000256" key="12">
    <source>
        <dbReference type="SAM" id="Phobius"/>
    </source>
</evidence>
<dbReference type="PANTHER" id="PTHR43065:SF47">
    <property type="match status" value="1"/>
</dbReference>
<dbReference type="InterPro" id="IPR003660">
    <property type="entry name" value="HAMP_dom"/>
</dbReference>